<keyword evidence="3 8" id="KW-0645">Protease</keyword>
<comment type="catalytic activity">
    <reaction evidence="6">
        <text>a diacylglycerol + H2O = a monoacylglycerol + a fatty acid + H(+)</text>
        <dbReference type="Rhea" id="RHEA:32731"/>
        <dbReference type="ChEBI" id="CHEBI:15377"/>
        <dbReference type="ChEBI" id="CHEBI:15378"/>
        <dbReference type="ChEBI" id="CHEBI:17408"/>
        <dbReference type="ChEBI" id="CHEBI:18035"/>
        <dbReference type="ChEBI" id="CHEBI:28868"/>
    </reaction>
</comment>
<dbReference type="Gene3D" id="1.10.287.410">
    <property type="match status" value="1"/>
</dbReference>
<feature type="signal peptide" evidence="8">
    <location>
        <begin position="1"/>
        <end position="20"/>
    </location>
</feature>
<dbReference type="PANTHER" id="PTHR11802:SF64">
    <property type="entry name" value="CARBOXYPEPTIDASE"/>
    <property type="match status" value="1"/>
</dbReference>
<dbReference type="GO" id="GO:0004185">
    <property type="term" value="F:serine-type carboxypeptidase activity"/>
    <property type="evidence" value="ECO:0007669"/>
    <property type="project" value="UniProtKB-UniRule"/>
</dbReference>
<keyword evidence="10" id="KW-1185">Reference proteome</keyword>
<evidence type="ECO:0000256" key="2">
    <source>
        <dbReference type="ARBA" id="ARBA00022645"/>
    </source>
</evidence>
<dbReference type="Pfam" id="PF00450">
    <property type="entry name" value="Peptidase_S10"/>
    <property type="match status" value="1"/>
</dbReference>
<evidence type="ECO:0000256" key="3">
    <source>
        <dbReference type="ARBA" id="ARBA00022670"/>
    </source>
</evidence>
<keyword evidence="2 8" id="KW-0121">Carboxypeptidase</keyword>
<gene>
    <name evidence="9" type="ORF">MEQU1_002556</name>
</gene>
<dbReference type="PANTHER" id="PTHR11802">
    <property type="entry name" value="SERINE PROTEASE FAMILY S10 SERINE CARBOXYPEPTIDASE"/>
    <property type="match status" value="1"/>
</dbReference>
<comment type="catalytic activity">
    <reaction evidence="7">
        <text>a monoacylglycerol + H2O = glycerol + a fatty acid + H(+)</text>
        <dbReference type="Rhea" id="RHEA:15245"/>
        <dbReference type="ChEBI" id="CHEBI:15377"/>
        <dbReference type="ChEBI" id="CHEBI:15378"/>
        <dbReference type="ChEBI" id="CHEBI:17408"/>
        <dbReference type="ChEBI" id="CHEBI:17754"/>
        <dbReference type="ChEBI" id="CHEBI:28868"/>
    </reaction>
</comment>
<keyword evidence="8" id="KW-0732">Signal</keyword>
<evidence type="ECO:0000313" key="10">
    <source>
        <dbReference type="Proteomes" id="UP001214415"/>
    </source>
</evidence>
<accession>A0AAF0ECG3</accession>
<dbReference type="PRINTS" id="PR00724">
    <property type="entry name" value="CRBOXYPTASEC"/>
</dbReference>
<dbReference type="SUPFAM" id="SSF53474">
    <property type="entry name" value="alpha/beta-Hydrolases"/>
    <property type="match status" value="1"/>
</dbReference>
<reference evidence="9" key="1">
    <citation type="submission" date="2023-03" db="EMBL/GenBank/DDBJ databases">
        <title>Mating type loci evolution in Malassezia.</title>
        <authorList>
            <person name="Coelho M.A."/>
        </authorList>
    </citation>
    <scope>NUCLEOTIDE SEQUENCE</scope>
    <source>
        <strain evidence="9">CBS 12830</strain>
    </source>
</reference>
<evidence type="ECO:0000256" key="5">
    <source>
        <dbReference type="ARBA" id="ARBA00023180"/>
    </source>
</evidence>
<dbReference type="PROSITE" id="PS00131">
    <property type="entry name" value="CARBOXYPEPT_SER_SER"/>
    <property type="match status" value="1"/>
</dbReference>
<evidence type="ECO:0000256" key="1">
    <source>
        <dbReference type="ARBA" id="ARBA00009431"/>
    </source>
</evidence>
<dbReference type="InterPro" id="IPR018202">
    <property type="entry name" value="Ser_caboxypep_ser_AS"/>
</dbReference>
<dbReference type="GO" id="GO:0000324">
    <property type="term" value="C:fungal-type vacuole"/>
    <property type="evidence" value="ECO:0007669"/>
    <property type="project" value="TreeGrafter"/>
</dbReference>
<keyword evidence="5" id="KW-0325">Glycoprotein</keyword>
<keyword evidence="4 8" id="KW-0378">Hydrolase</keyword>
<dbReference type="InterPro" id="IPR001563">
    <property type="entry name" value="Peptidase_S10"/>
</dbReference>
<comment type="similarity">
    <text evidence="1 8">Belongs to the peptidase S10 family.</text>
</comment>
<dbReference type="EMBL" id="CP119903">
    <property type="protein sequence ID" value="WFD23862.1"/>
    <property type="molecule type" value="Genomic_DNA"/>
</dbReference>
<dbReference type="Gene3D" id="3.40.50.1820">
    <property type="entry name" value="alpha/beta hydrolase"/>
    <property type="match status" value="2"/>
</dbReference>
<evidence type="ECO:0000256" key="4">
    <source>
        <dbReference type="ARBA" id="ARBA00022801"/>
    </source>
</evidence>
<dbReference type="AlphaFoldDB" id="A0AAF0ECG3"/>
<name>A0AAF0ECG3_9BASI</name>
<evidence type="ECO:0000256" key="7">
    <source>
        <dbReference type="ARBA" id="ARBA00048461"/>
    </source>
</evidence>
<sequence length="563" mass="63068">MLQALLCILTVSVLAGTSWSHFVDFPKDLTSVKSYANTTVRYKAVPHGICETTRGVKSYSGYVDVGNDEHMFFWFFESRKNPTEDPFVVWFNGGPGSSSMIGLFQEVGPCRVWPNGTLYNNVYAWNGESNLLIVDQPVTTGFSYKNLTNAVFNKETYEVVRFLDGEACPSHLSKKHACGTVSGSPASKLPNSTVDAAPTMWKILQGFFGAFPQYADTTLHIRTESYGGHYAPVYGSYILEQDKKDINDAIKLNLTSVVIGNGWIDPKIQYASYYNISAFPGNTYNVKPYNQSTISSLYQNVYGKGKCMDHMDKCISLKTDKACRKAENFCATHVEELWDDIDRDYYDMRETAKDPYPYGSYAAYLNKPHVQKAIGAAQTYFDASNAIGNAFWNTGDWARSTAPYIVKLMESGITVTLHAGDADYICNWLGVEALANELGGPQFKNAGYVDIEAGDIMTPGQVKQHGKYSFSRIYYSGHEVPWYQPVAAYHIHHRSMHGYDIATGTHKVQPHYLTHGLPKSTFREGNSTVQFSDVPQNVLYNMTTFSPVRPYKRVSSPVWPFDL</sequence>
<dbReference type="EC" id="3.4.16.-" evidence="8"/>
<organism evidence="9 10">
    <name type="scientific">Malassezia equina</name>
    <dbReference type="NCBI Taxonomy" id="1381935"/>
    <lineage>
        <taxon>Eukaryota</taxon>
        <taxon>Fungi</taxon>
        <taxon>Dikarya</taxon>
        <taxon>Basidiomycota</taxon>
        <taxon>Ustilaginomycotina</taxon>
        <taxon>Malasseziomycetes</taxon>
        <taxon>Malasseziales</taxon>
        <taxon>Malasseziaceae</taxon>
        <taxon>Malassezia</taxon>
    </lineage>
</organism>
<dbReference type="Proteomes" id="UP001214415">
    <property type="component" value="Chromosome 4"/>
</dbReference>
<feature type="chain" id="PRO_5041782567" description="Carboxypeptidase" evidence="8">
    <location>
        <begin position="21"/>
        <end position="563"/>
    </location>
</feature>
<evidence type="ECO:0000256" key="6">
    <source>
        <dbReference type="ARBA" id="ARBA00047591"/>
    </source>
</evidence>
<dbReference type="InterPro" id="IPR029058">
    <property type="entry name" value="AB_hydrolase_fold"/>
</dbReference>
<evidence type="ECO:0000256" key="8">
    <source>
        <dbReference type="RuleBase" id="RU361156"/>
    </source>
</evidence>
<proteinExistence type="inferred from homology"/>
<dbReference type="GO" id="GO:0006508">
    <property type="term" value="P:proteolysis"/>
    <property type="evidence" value="ECO:0007669"/>
    <property type="project" value="UniProtKB-KW"/>
</dbReference>
<evidence type="ECO:0000313" key="9">
    <source>
        <dbReference type="EMBL" id="WFD23862.1"/>
    </source>
</evidence>
<protein>
    <recommendedName>
        <fullName evidence="8">Carboxypeptidase</fullName>
        <ecNumber evidence="8">3.4.16.-</ecNumber>
    </recommendedName>
</protein>